<evidence type="ECO:0000313" key="7">
    <source>
        <dbReference type="WBParaSite" id="ALUE_0002167701-mRNA-1"/>
    </source>
</evidence>
<sequence>MQIFSVLICIYYIISIVTASDDEYRLLQDLRKNYDPHERPIYNHSEPIVINLRIFLQQLVDVTRIKMQIFSMVICIYYIISIVIASDDEYRLLQDLRKNYDPHERPIYNHSEPIVINLRIFLQQLVDVDEKNQVITLVIWLQQQSVHCFNHFSADDKFDASFPVNFVVKYTGDILFAPPGIIKSSCQIDITWFPFDEQICHLKYGSWTYTGRQLDLHIDDPGVNEKDQMDLKYYLPNGEWDLLGLNYASMIFSKRK</sequence>
<dbReference type="SUPFAM" id="SSF63712">
    <property type="entry name" value="Nicotinic receptor ligand binding domain-like"/>
    <property type="match status" value="2"/>
</dbReference>
<dbReference type="PANTHER" id="PTHR18945">
    <property type="entry name" value="NEUROTRANSMITTER GATED ION CHANNEL"/>
    <property type="match status" value="1"/>
</dbReference>
<dbReference type="PROSITE" id="PS00236">
    <property type="entry name" value="NEUROTR_ION_CHANNEL"/>
    <property type="match status" value="1"/>
</dbReference>
<feature type="domain" description="Neurotransmitter-gated ion-channel ligand-binding" evidence="5">
    <location>
        <begin position="148"/>
        <end position="247"/>
    </location>
</feature>
<evidence type="ECO:0000313" key="6">
    <source>
        <dbReference type="Proteomes" id="UP000036681"/>
    </source>
</evidence>
<dbReference type="InterPro" id="IPR036734">
    <property type="entry name" value="Neur_chan_lig-bd_sf"/>
</dbReference>
<dbReference type="InterPro" id="IPR006202">
    <property type="entry name" value="Neur_chan_lig-bd"/>
</dbReference>
<evidence type="ECO:0000259" key="5">
    <source>
        <dbReference type="Pfam" id="PF02931"/>
    </source>
</evidence>
<reference evidence="7" key="1">
    <citation type="submission" date="2017-02" db="UniProtKB">
        <authorList>
            <consortium name="WormBaseParasite"/>
        </authorList>
    </citation>
    <scope>IDENTIFICATION</scope>
</reference>
<dbReference type="Proteomes" id="UP000036681">
    <property type="component" value="Unplaced"/>
</dbReference>
<feature type="domain" description="Neurotransmitter-gated ion-channel ligand-binding" evidence="5">
    <location>
        <begin position="23"/>
        <end position="69"/>
    </location>
</feature>
<dbReference type="WBParaSite" id="ALUE_0002167701-mRNA-1">
    <property type="protein sequence ID" value="ALUE_0002167701-mRNA-1"/>
    <property type="gene ID" value="ALUE_0002167701"/>
</dbReference>
<evidence type="ECO:0000256" key="2">
    <source>
        <dbReference type="ARBA" id="ARBA00023136"/>
    </source>
</evidence>
<dbReference type="GO" id="GO:0016020">
    <property type="term" value="C:membrane"/>
    <property type="evidence" value="ECO:0007669"/>
    <property type="project" value="UniProtKB-SubCell"/>
</dbReference>
<dbReference type="GO" id="GO:0005230">
    <property type="term" value="F:extracellular ligand-gated monoatomic ion channel activity"/>
    <property type="evidence" value="ECO:0007669"/>
    <property type="project" value="InterPro"/>
</dbReference>
<protein>
    <submittedName>
        <fullName evidence="7">Neur_chan_LBD domain-containing protein</fullName>
    </submittedName>
</protein>
<dbReference type="InterPro" id="IPR018000">
    <property type="entry name" value="Neurotransmitter_ion_chnl_CS"/>
</dbReference>
<keyword evidence="3" id="KW-1133">Transmembrane helix</keyword>
<evidence type="ECO:0000256" key="4">
    <source>
        <dbReference type="SAM" id="SignalP"/>
    </source>
</evidence>
<feature type="chain" id="PRO_5005657189" evidence="4">
    <location>
        <begin position="20"/>
        <end position="256"/>
    </location>
</feature>
<dbReference type="Pfam" id="PF02931">
    <property type="entry name" value="Neur_chan_LBD"/>
    <property type="match status" value="3"/>
</dbReference>
<keyword evidence="2 3" id="KW-0472">Membrane</keyword>
<dbReference type="Gene3D" id="2.70.170.10">
    <property type="entry name" value="Neurotransmitter-gated ion-channel ligand-binding domain"/>
    <property type="match status" value="3"/>
</dbReference>
<evidence type="ECO:0000256" key="3">
    <source>
        <dbReference type="SAM" id="Phobius"/>
    </source>
</evidence>
<keyword evidence="4" id="KW-0732">Signal</keyword>
<feature type="transmembrane region" description="Helical" evidence="3">
    <location>
        <begin position="65"/>
        <end position="85"/>
    </location>
</feature>
<dbReference type="InterPro" id="IPR006201">
    <property type="entry name" value="Neur_channel"/>
</dbReference>
<comment type="subcellular location">
    <subcellularLocation>
        <location evidence="1">Membrane</location>
        <topology evidence="1">Multi-pass membrane protein</topology>
    </subcellularLocation>
</comment>
<proteinExistence type="predicted"/>
<keyword evidence="6" id="KW-1185">Reference proteome</keyword>
<keyword evidence="3" id="KW-0812">Transmembrane</keyword>
<feature type="domain" description="Neurotransmitter-gated ion-channel ligand-binding" evidence="5">
    <location>
        <begin position="89"/>
        <end position="144"/>
    </location>
</feature>
<name>A0A0M3ISE9_ASCLU</name>
<accession>A0A0M3ISE9</accession>
<feature type="signal peptide" evidence="4">
    <location>
        <begin position="1"/>
        <end position="19"/>
    </location>
</feature>
<dbReference type="GO" id="GO:0004888">
    <property type="term" value="F:transmembrane signaling receptor activity"/>
    <property type="evidence" value="ECO:0007669"/>
    <property type="project" value="InterPro"/>
</dbReference>
<dbReference type="AlphaFoldDB" id="A0A0M3ISE9"/>
<organism evidence="6 7">
    <name type="scientific">Ascaris lumbricoides</name>
    <name type="common">Giant roundworm</name>
    <dbReference type="NCBI Taxonomy" id="6252"/>
    <lineage>
        <taxon>Eukaryota</taxon>
        <taxon>Metazoa</taxon>
        <taxon>Ecdysozoa</taxon>
        <taxon>Nematoda</taxon>
        <taxon>Chromadorea</taxon>
        <taxon>Rhabditida</taxon>
        <taxon>Spirurina</taxon>
        <taxon>Ascaridomorpha</taxon>
        <taxon>Ascaridoidea</taxon>
        <taxon>Ascarididae</taxon>
        <taxon>Ascaris</taxon>
    </lineage>
</organism>
<evidence type="ECO:0000256" key="1">
    <source>
        <dbReference type="ARBA" id="ARBA00004141"/>
    </source>
</evidence>